<keyword evidence="5" id="KW-1185">Reference proteome</keyword>
<protein>
    <submittedName>
        <fullName evidence="4">Oxidoreductase, short chain dehydrogenase/reductase family protein</fullName>
        <ecNumber evidence="4">1.1.1.30</ecNumber>
    </submittedName>
</protein>
<accession>D4YQK8</accession>
<evidence type="ECO:0000256" key="3">
    <source>
        <dbReference type="RuleBase" id="RU000363"/>
    </source>
</evidence>
<reference evidence="4 5" key="1">
    <citation type="submission" date="2010-04" db="EMBL/GenBank/DDBJ databases">
        <authorList>
            <person name="Qin X."/>
            <person name="Bachman B."/>
            <person name="Battles P."/>
            <person name="Bell A."/>
            <person name="Bess C."/>
            <person name="Bickham C."/>
            <person name="Chaboub L."/>
            <person name="Chen D."/>
            <person name="Coyle M."/>
            <person name="Deiros D.R."/>
            <person name="Dinh H."/>
            <person name="Forbes L."/>
            <person name="Fowler G."/>
            <person name="Francisco L."/>
            <person name="Fu Q."/>
            <person name="Gubbala S."/>
            <person name="Hale W."/>
            <person name="Han Y."/>
            <person name="Hemphill L."/>
            <person name="Highlander S.K."/>
            <person name="Hirani K."/>
            <person name="Hogues M."/>
            <person name="Jackson L."/>
            <person name="Jakkamsetti A."/>
            <person name="Javaid M."/>
            <person name="Jiang H."/>
            <person name="Korchina V."/>
            <person name="Kovar C."/>
            <person name="Lara F."/>
            <person name="Lee S."/>
            <person name="Mata R."/>
            <person name="Mathew T."/>
            <person name="Moen C."/>
            <person name="Morales K."/>
            <person name="Munidasa M."/>
            <person name="Nazareth L."/>
            <person name="Ngo R."/>
            <person name="Nguyen L."/>
            <person name="Okwuonu G."/>
            <person name="Ongeri F."/>
            <person name="Patil S."/>
            <person name="Petrosino J."/>
            <person name="Pham C."/>
            <person name="Pham P."/>
            <person name="Pu L.-L."/>
            <person name="Puazo M."/>
            <person name="Raj R."/>
            <person name="Reid J."/>
            <person name="Rouhana J."/>
            <person name="Saada N."/>
            <person name="Shang Y."/>
            <person name="Simmons D."/>
            <person name="Thornton R."/>
            <person name="Warren J."/>
            <person name="Weissenberger G."/>
            <person name="Zhang J."/>
            <person name="Zhang L."/>
            <person name="Zhou C."/>
            <person name="Zhu D."/>
            <person name="Muzny D."/>
            <person name="Worley K."/>
            <person name="Gibbs R."/>
        </authorList>
    </citation>
    <scope>NUCLEOTIDE SEQUENCE [LARGE SCALE GENOMIC DNA]</scope>
    <source>
        <strain evidence="4 5">ATCC 49030</strain>
    </source>
</reference>
<dbReference type="PANTHER" id="PTHR42879:SF2">
    <property type="entry name" value="3-OXOACYL-[ACYL-CARRIER-PROTEIN] REDUCTASE FABG"/>
    <property type="match status" value="1"/>
</dbReference>
<dbReference type="Pfam" id="PF00106">
    <property type="entry name" value="adh_short"/>
    <property type="match status" value="1"/>
</dbReference>
<keyword evidence="2 4" id="KW-0560">Oxidoreductase</keyword>
<dbReference type="EMBL" id="ADNU01000074">
    <property type="protein sequence ID" value="EFG46496.1"/>
    <property type="molecule type" value="Genomic_DNA"/>
</dbReference>
<dbReference type="PRINTS" id="PR00080">
    <property type="entry name" value="SDRFAMILY"/>
</dbReference>
<sequence>MTTLSDRSIIITGAGSGIGRAIAQEAAAAGAHIIVSDLNQDTANETVELIQRASGHATAVAGDVSSPEVVDQLVAAATSAGPLLGLVNNAGVMDDFAGAAETTDATWELCMRVNVTAPFMLTRAVLPHLLEAGKGSIVNMGSEAGLRGGAAGAAYTSSKHALVGLTKSTAFQYARQNVRVNAIMPGGVETNIIETDYSKLNQAGLAVMGPLHQTATRMAQPSEISALAVFLLSDAASNVSGAIIPCDAGWSAG</sequence>
<dbReference type="OrthoDB" id="7064009at2"/>
<dbReference type="FunFam" id="3.40.50.720:FF:000084">
    <property type="entry name" value="Short-chain dehydrogenase reductase"/>
    <property type="match status" value="1"/>
</dbReference>
<dbReference type="PROSITE" id="PS00061">
    <property type="entry name" value="ADH_SHORT"/>
    <property type="match status" value="1"/>
</dbReference>
<dbReference type="InterPro" id="IPR020904">
    <property type="entry name" value="Sc_DH/Rdtase_CS"/>
</dbReference>
<evidence type="ECO:0000256" key="1">
    <source>
        <dbReference type="ARBA" id="ARBA00006484"/>
    </source>
</evidence>
<dbReference type="Proteomes" id="UP000005714">
    <property type="component" value="Unassembled WGS sequence"/>
</dbReference>
<dbReference type="PANTHER" id="PTHR42879">
    <property type="entry name" value="3-OXOACYL-(ACYL-CARRIER-PROTEIN) REDUCTASE"/>
    <property type="match status" value="1"/>
</dbReference>
<dbReference type="RefSeq" id="WP_005886029.1">
    <property type="nucleotide sequence ID" value="NZ_ADNU01000074.1"/>
</dbReference>
<dbReference type="InterPro" id="IPR036291">
    <property type="entry name" value="NAD(P)-bd_dom_sf"/>
</dbReference>
<comment type="similarity">
    <text evidence="1 3">Belongs to the short-chain dehydrogenases/reductases (SDR) family.</text>
</comment>
<dbReference type="AlphaFoldDB" id="D4YQK8"/>
<gene>
    <name evidence="4" type="primary">hbdH1</name>
    <name evidence="4" type="ORF">HMPREF0183_2218</name>
</gene>
<dbReference type="STRING" id="585530.HMPREF0183_2218"/>
<dbReference type="PRINTS" id="PR00081">
    <property type="entry name" value="GDHRDH"/>
</dbReference>
<organism evidence="4 5">
    <name type="scientific">Brevibacterium mcbrellneri ATCC 49030</name>
    <dbReference type="NCBI Taxonomy" id="585530"/>
    <lineage>
        <taxon>Bacteria</taxon>
        <taxon>Bacillati</taxon>
        <taxon>Actinomycetota</taxon>
        <taxon>Actinomycetes</taxon>
        <taxon>Micrococcales</taxon>
        <taxon>Brevibacteriaceae</taxon>
        <taxon>Brevibacterium</taxon>
    </lineage>
</organism>
<dbReference type="EC" id="1.1.1.30" evidence="4"/>
<dbReference type="eggNOG" id="COG1028">
    <property type="taxonomic scope" value="Bacteria"/>
</dbReference>
<comment type="caution">
    <text evidence="4">The sequence shown here is derived from an EMBL/GenBank/DDBJ whole genome shotgun (WGS) entry which is preliminary data.</text>
</comment>
<evidence type="ECO:0000256" key="2">
    <source>
        <dbReference type="ARBA" id="ARBA00023002"/>
    </source>
</evidence>
<name>D4YQK8_9MICO</name>
<dbReference type="Gene3D" id="3.40.50.720">
    <property type="entry name" value="NAD(P)-binding Rossmann-like Domain"/>
    <property type="match status" value="1"/>
</dbReference>
<proteinExistence type="inferred from homology"/>
<dbReference type="CDD" id="cd05233">
    <property type="entry name" value="SDR_c"/>
    <property type="match status" value="1"/>
</dbReference>
<evidence type="ECO:0000313" key="5">
    <source>
        <dbReference type="Proteomes" id="UP000005714"/>
    </source>
</evidence>
<dbReference type="InterPro" id="IPR050259">
    <property type="entry name" value="SDR"/>
</dbReference>
<dbReference type="GO" id="GO:0032787">
    <property type="term" value="P:monocarboxylic acid metabolic process"/>
    <property type="evidence" value="ECO:0007669"/>
    <property type="project" value="UniProtKB-ARBA"/>
</dbReference>
<dbReference type="SUPFAM" id="SSF51735">
    <property type="entry name" value="NAD(P)-binding Rossmann-fold domains"/>
    <property type="match status" value="1"/>
</dbReference>
<dbReference type="GO" id="GO:0003858">
    <property type="term" value="F:3-hydroxybutyrate dehydrogenase activity"/>
    <property type="evidence" value="ECO:0007669"/>
    <property type="project" value="UniProtKB-EC"/>
</dbReference>
<evidence type="ECO:0000313" key="4">
    <source>
        <dbReference type="EMBL" id="EFG46496.1"/>
    </source>
</evidence>
<dbReference type="InterPro" id="IPR002347">
    <property type="entry name" value="SDR_fam"/>
</dbReference>